<name>A0A068S122_9FUNG</name>
<protein>
    <submittedName>
        <fullName evidence="1">Uncharacterized protein</fullName>
    </submittedName>
</protein>
<evidence type="ECO:0000313" key="1">
    <source>
        <dbReference type="EMBL" id="CDH56063.1"/>
    </source>
</evidence>
<accession>A0A068S122</accession>
<reference evidence="1" key="1">
    <citation type="submission" date="2013-08" db="EMBL/GenBank/DDBJ databases">
        <title>Gene expansion shapes genome architecture in the human pathogen Lichtheimia corymbifera: an evolutionary genomics analysis in the ancient terrestrial Mucorales (Mucoromycotina).</title>
        <authorList>
            <person name="Schwartze V.U."/>
            <person name="Winter S."/>
            <person name="Shelest E."/>
            <person name="Marcet-Houben M."/>
            <person name="Horn F."/>
            <person name="Wehner S."/>
            <person name="Hoffmann K."/>
            <person name="Riege K."/>
            <person name="Sammeth M."/>
            <person name="Nowrousian M."/>
            <person name="Valiante V."/>
            <person name="Linde J."/>
            <person name="Jacobsen I.D."/>
            <person name="Marz M."/>
            <person name="Brakhage A.A."/>
            <person name="Gabaldon T."/>
            <person name="Bocker S."/>
            <person name="Voigt K."/>
        </authorList>
    </citation>
    <scope>NUCLEOTIDE SEQUENCE [LARGE SCALE GENOMIC DNA]</scope>
    <source>
        <strain evidence="1">FSU 9682</strain>
    </source>
</reference>
<gene>
    <name evidence="1" type="ORF">LCOR_07148.1</name>
</gene>
<organism evidence="1 2">
    <name type="scientific">Lichtheimia corymbifera JMRC:FSU:9682</name>
    <dbReference type="NCBI Taxonomy" id="1263082"/>
    <lineage>
        <taxon>Eukaryota</taxon>
        <taxon>Fungi</taxon>
        <taxon>Fungi incertae sedis</taxon>
        <taxon>Mucoromycota</taxon>
        <taxon>Mucoromycotina</taxon>
        <taxon>Mucoromycetes</taxon>
        <taxon>Mucorales</taxon>
        <taxon>Lichtheimiaceae</taxon>
        <taxon>Lichtheimia</taxon>
    </lineage>
</organism>
<proteinExistence type="predicted"/>
<evidence type="ECO:0000313" key="2">
    <source>
        <dbReference type="Proteomes" id="UP000027586"/>
    </source>
</evidence>
<comment type="caution">
    <text evidence="1">The sequence shown here is derived from an EMBL/GenBank/DDBJ whole genome shotgun (WGS) entry which is preliminary data.</text>
</comment>
<dbReference type="AlphaFoldDB" id="A0A068S122"/>
<keyword evidence="2" id="KW-1185">Reference proteome</keyword>
<dbReference type="Proteomes" id="UP000027586">
    <property type="component" value="Unassembled WGS sequence"/>
</dbReference>
<dbReference type="VEuPathDB" id="FungiDB:LCOR_07148.1"/>
<dbReference type="EMBL" id="CBTN010000034">
    <property type="protein sequence ID" value="CDH56063.1"/>
    <property type="molecule type" value="Genomic_DNA"/>
</dbReference>
<sequence>MNKDHLSYSITLTAYVKHKIACISKLYNETWGVQSNKVARRGQAHLVCKFHDRRGHSQIHPMSPPASSKKFKRSTQDPLWLAVTLRNLGSPSLIVELAPKVRSTPTSNFVL</sequence>
<dbReference type="OrthoDB" id="10402912at2759"/>